<gene>
    <name evidence="3" type="ORF">CUESP1_0352</name>
</gene>
<dbReference type="Gene3D" id="3.30.457.10">
    <property type="entry name" value="Copper amine oxidase-like, N-terminal domain"/>
    <property type="match status" value="1"/>
</dbReference>
<dbReference type="InterPro" id="IPR036582">
    <property type="entry name" value="Mao_N_sf"/>
</dbReference>
<protein>
    <recommendedName>
        <fullName evidence="2">Mannosyl-glycoprotein endo-beta-N-acetylglucosamidase-like domain-containing protein</fullName>
    </recommendedName>
</protein>
<sequence length="703" mass="79201">MKGKVFNGMLLFLLVMMLMFSQCLGSYPLAANPVRLIVDGKDITSLASPIIENGRTLVPIRFIAEELGAEVEWKDKEKRVILKKDNLLVSLKIGSRLVLNQGEEKAYFLSDITPKIIDNHTFVPLRLVSNALGIDIEWDEENRIIHVDSNKTSNIEPFFPVKITNLNSGQVIKGKTELQIELSGDNLTNAKEIKYLLLDLDTWEGFVIARGNKLTDKYTWIPDLKEKGVKVLVAAIYDGKGQFLAGDAIHLCIDIVPKVSLMGIREGEILNDTISLGIDTNFIASYVKYEISNLDTGMTKVIGEEVPIDPYAQYKWEPQLKENGSYSFKAIVYDSENKAYESESVSAKVEVNPRLFLSGVYDGQTIDKPVNLLASRNFDVSETEYILRDPKSGKEQLIKAIPYGNYSWFPGPELSGEKEVLVKVKDLRGVSHESKPIKVNLSGKPLVLLEGVGPNQVLRDSTKLKVRSNVELDSISYILTNQKTGKRKIIAKDKKPSFEQVYTPVKEDIGYWNIKAIGNYKGKEISSENVPVRVYLGKTYESLPIIEKDKFLGLSSRLARDSWEKTGMSAALQTAQSILETGWGQSVPVDKYSGKLSYNLFGIKGKGPAGSVIYKTWEVYNGQVYNVDAEFRAYYNVEESWDDHKSFLLNSNRYEPFRQVMHNSTQGAWALKRTGYATDPEYALKLMRIIKQYELERLDKIGI</sequence>
<dbReference type="Pfam" id="PF01832">
    <property type="entry name" value="Glucosaminidase"/>
    <property type="match status" value="1"/>
</dbReference>
<dbReference type="PRINTS" id="PR01002">
    <property type="entry name" value="FLGFLGJ"/>
</dbReference>
<dbReference type="Gene3D" id="4.10.80.30">
    <property type="entry name" value="DNA polymerase, domain 6"/>
    <property type="match status" value="1"/>
</dbReference>
<reference evidence="3 4" key="1">
    <citation type="submission" date="2016-11" db="EMBL/GenBank/DDBJ databases">
        <authorList>
            <person name="Manzoor S."/>
        </authorList>
    </citation>
    <scope>NUCLEOTIDE SEQUENCE [LARGE SCALE GENOMIC DNA]</scope>
    <source>
        <strain evidence="3">Clostridium ultunense strain Esp</strain>
    </source>
</reference>
<keyword evidence="4" id="KW-1185">Reference proteome</keyword>
<organism evidence="3 4">
    <name type="scientific">[Clostridium] ultunense Esp</name>
    <dbReference type="NCBI Taxonomy" id="1288971"/>
    <lineage>
        <taxon>Bacteria</taxon>
        <taxon>Bacillati</taxon>
        <taxon>Bacillota</taxon>
        <taxon>Tissierellia</taxon>
        <taxon>Tissierellales</taxon>
        <taxon>Tepidimicrobiaceae</taxon>
        <taxon>Schnuerera</taxon>
    </lineage>
</organism>
<dbReference type="RefSeq" id="WP_005587923.1">
    <property type="nucleotide sequence ID" value="NZ_LT669839.1"/>
</dbReference>
<dbReference type="EMBL" id="LT669839">
    <property type="protein sequence ID" value="SHD75743.1"/>
    <property type="molecule type" value="Genomic_DNA"/>
</dbReference>
<dbReference type="HOGENOM" id="CLU_396335_0_0_9"/>
<evidence type="ECO:0000259" key="2">
    <source>
        <dbReference type="SMART" id="SM00047"/>
    </source>
</evidence>
<evidence type="ECO:0000313" key="3">
    <source>
        <dbReference type="EMBL" id="SHD75743.1"/>
    </source>
</evidence>
<feature type="domain" description="Mannosyl-glycoprotein endo-beta-N-acetylglucosamidase-like" evidence="2">
    <location>
        <begin position="540"/>
        <end position="699"/>
    </location>
</feature>
<dbReference type="Proteomes" id="UP000245423">
    <property type="component" value="Chromosome 1"/>
</dbReference>
<dbReference type="OrthoDB" id="977752at2"/>
<dbReference type="PANTHER" id="PTHR33308:SF9">
    <property type="entry name" value="PEPTIDOGLYCAN HYDROLASE FLGJ"/>
    <property type="match status" value="1"/>
</dbReference>
<keyword evidence="1" id="KW-0378">Hydrolase</keyword>
<dbReference type="PANTHER" id="PTHR33308">
    <property type="entry name" value="PEPTIDOGLYCAN HYDROLASE FLGJ"/>
    <property type="match status" value="1"/>
</dbReference>
<dbReference type="GO" id="GO:0004040">
    <property type="term" value="F:amidase activity"/>
    <property type="evidence" value="ECO:0007669"/>
    <property type="project" value="InterPro"/>
</dbReference>
<proteinExistence type="predicted"/>
<evidence type="ECO:0000256" key="1">
    <source>
        <dbReference type="ARBA" id="ARBA00022801"/>
    </source>
</evidence>
<evidence type="ECO:0000313" key="4">
    <source>
        <dbReference type="Proteomes" id="UP000245423"/>
    </source>
</evidence>
<dbReference type="InterPro" id="IPR002901">
    <property type="entry name" value="MGlyc_endo_b_GlcNAc-like_dom"/>
</dbReference>
<name>M1ZFU5_9FIRM</name>
<dbReference type="InterPro" id="IPR051056">
    <property type="entry name" value="Glycosyl_Hydrolase_73"/>
</dbReference>
<dbReference type="AlphaFoldDB" id="M1ZFU5"/>
<dbReference type="Gene3D" id="1.10.530.10">
    <property type="match status" value="1"/>
</dbReference>
<dbReference type="InterPro" id="IPR012854">
    <property type="entry name" value="Cu_amine_oxidase-like_N"/>
</dbReference>
<accession>M1ZFU5</accession>
<dbReference type="SUPFAM" id="SSF55383">
    <property type="entry name" value="Copper amine oxidase, domain N"/>
    <property type="match status" value="1"/>
</dbReference>
<dbReference type="Pfam" id="PF07833">
    <property type="entry name" value="Cu_amine_oxidN1"/>
    <property type="match status" value="1"/>
</dbReference>
<dbReference type="SMART" id="SM00047">
    <property type="entry name" value="LYZ2"/>
    <property type="match status" value="1"/>
</dbReference>